<feature type="transmembrane region" description="Helical" evidence="6">
    <location>
        <begin position="341"/>
        <end position="363"/>
    </location>
</feature>
<dbReference type="CDD" id="cd09317">
    <property type="entry name" value="TDT_Mae1_like"/>
    <property type="match status" value="1"/>
</dbReference>
<keyword evidence="3 6" id="KW-1133">Transmembrane helix</keyword>
<evidence type="ECO:0000256" key="1">
    <source>
        <dbReference type="ARBA" id="ARBA00004141"/>
    </source>
</evidence>
<feature type="transmembrane region" description="Helical" evidence="6">
    <location>
        <begin position="72"/>
        <end position="94"/>
    </location>
</feature>
<dbReference type="InterPro" id="IPR004695">
    <property type="entry name" value="SLAC1/Mae1/Ssu1/TehA"/>
</dbReference>
<dbReference type="PANTHER" id="PTHR31162">
    <property type="entry name" value="MALIC ACID TRANSPORT PROTEIN-RELATED"/>
    <property type="match status" value="1"/>
</dbReference>
<proteinExistence type="predicted"/>
<dbReference type="Pfam" id="PF03595">
    <property type="entry name" value="SLAC1"/>
    <property type="match status" value="1"/>
</dbReference>
<evidence type="ECO:0008006" key="9">
    <source>
        <dbReference type="Google" id="ProtNLM"/>
    </source>
</evidence>
<organism evidence="7 8">
    <name type="scientific">Hohenbuehelia grisea</name>
    <dbReference type="NCBI Taxonomy" id="104357"/>
    <lineage>
        <taxon>Eukaryota</taxon>
        <taxon>Fungi</taxon>
        <taxon>Dikarya</taxon>
        <taxon>Basidiomycota</taxon>
        <taxon>Agaricomycotina</taxon>
        <taxon>Agaricomycetes</taxon>
        <taxon>Agaricomycetidae</taxon>
        <taxon>Agaricales</taxon>
        <taxon>Pleurotineae</taxon>
        <taxon>Pleurotaceae</taxon>
        <taxon>Hohenbuehelia</taxon>
    </lineage>
</organism>
<dbReference type="Gene3D" id="1.50.10.150">
    <property type="entry name" value="Voltage-dependent anion channel"/>
    <property type="match status" value="1"/>
</dbReference>
<dbReference type="Proteomes" id="UP001556367">
    <property type="component" value="Unassembled WGS sequence"/>
</dbReference>
<protein>
    <recommendedName>
        <fullName evidence="9">C4-dicarboxylate transporter/malic acid transport protein</fullName>
    </recommendedName>
</protein>
<evidence type="ECO:0000256" key="3">
    <source>
        <dbReference type="ARBA" id="ARBA00022989"/>
    </source>
</evidence>
<keyword evidence="4 6" id="KW-0472">Membrane</keyword>
<evidence type="ECO:0000313" key="7">
    <source>
        <dbReference type="EMBL" id="KAL0961491.1"/>
    </source>
</evidence>
<dbReference type="EMBL" id="JASNQZ010000001">
    <property type="protein sequence ID" value="KAL0961491.1"/>
    <property type="molecule type" value="Genomic_DNA"/>
</dbReference>
<feature type="transmembrane region" description="Helical" evidence="6">
    <location>
        <begin position="301"/>
        <end position="329"/>
    </location>
</feature>
<evidence type="ECO:0000313" key="8">
    <source>
        <dbReference type="Proteomes" id="UP001556367"/>
    </source>
</evidence>
<feature type="region of interest" description="Disordered" evidence="5">
    <location>
        <begin position="1"/>
        <end position="20"/>
    </location>
</feature>
<accession>A0ABR3K199</accession>
<gene>
    <name evidence="7" type="ORF">HGRIS_006432</name>
</gene>
<comment type="subcellular location">
    <subcellularLocation>
        <location evidence="1">Membrane</location>
        <topology evidence="1">Multi-pass membrane protein</topology>
    </subcellularLocation>
</comment>
<feature type="transmembrane region" description="Helical" evidence="6">
    <location>
        <begin position="195"/>
        <end position="212"/>
    </location>
</feature>
<feature type="region of interest" description="Disordered" evidence="5">
    <location>
        <begin position="416"/>
        <end position="439"/>
    </location>
</feature>
<feature type="transmembrane region" description="Helical" evidence="6">
    <location>
        <begin position="369"/>
        <end position="394"/>
    </location>
</feature>
<name>A0ABR3K199_9AGAR</name>
<reference evidence="8" key="1">
    <citation type="submission" date="2024-06" db="EMBL/GenBank/DDBJ databases">
        <title>Multi-omics analyses provide insights into the biosynthesis of the anticancer antibiotic pleurotin in Hohenbuehelia grisea.</title>
        <authorList>
            <person name="Weaver J.A."/>
            <person name="Alberti F."/>
        </authorList>
    </citation>
    <scope>NUCLEOTIDE SEQUENCE [LARGE SCALE GENOMIC DNA]</scope>
    <source>
        <strain evidence="8">T-177</strain>
    </source>
</reference>
<keyword evidence="2 6" id="KW-0812">Transmembrane</keyword>
<evidence type="ECO:0000256" key="2">
    <source>
        <dbReference type="ARBA" id="ARBA00022692"/>
    </source>
</evidence>
<keyword evidence="8" id="KW-1185">Reference proteome</keyword>
<evidence type="ECO:0000256" key="6">
    <source>
        <dbReference type="SAM" id="Phobius"/>
    </source>
</evidence>
<feature type="compositionally biased region" description="Basic and acidic residues" evidence="5">
    <location>
        <begin position="10"/>
        <end position="20"/>
    </location>
</feature>
<dbReference type="InterPro" id="IPR030185">
    <property type="entry name" value="Mae1"/>
</dbReference>
<feature type="transmembrane region" description="Helical" evidence="6">
    <location>
        <begin position="41"/>
        <end position="60"/>
    </location>
</feature>
<dbReference type="PANTHER" id="PTHR31162:SF0">
    <property type="entry name" value="MALIC ACID TRANSPORT PROTEIN"/>
    <property type="match status" value="1"/>
</dbReference>
<evidence type="ECO:0000256" key="4">
    <source>
        <dbReference type="ARBA" id="ARBA00023136"/>
    </source>
</evidence>
<feature type="transmembrane region" description="Helical" evidence="6">
    <location>
        <begin position="172"/>
        <end position="189"/>
    </location>
</feature>
<feature type="compositionally biased region" description="Low complexity" evidence="5">
    <location>
        <begin position="428"/>
        <end position="439"/>
    </location>
</feature>
<feature type="transmembrane region" description="Helical" evidence="6">
    <location>
        <begin position="106"/>
        <end position="130"/>
    </location>
</feature>
<feature type="transmembrane region" description="Helical" evidence="6">
    <location>
        <begin position="224"/>
        <end position="246"/>
    </location>
</feature>
<feature type="compositionally biased region" description="Basic and acidic residues" evidence="5">
    <location>
        <begin position="418"/>
        <end position="427"/>
    </location>
</feature>
<dbReference type="InterPro" id="IPR038665">
    <property type="entry name" value="Voltage-dep_anion_channel_sf"/>
</dbReference>
<evidence type="ECO:0000256" key="5">
    <source>
        <dbReference type="SAM" id="MobiDB-lite"/>
    </source>
</evidence>
<feature type="transmembrane region" description="Helical" evidence="6">
    <location>
        <begin position="136"/>
        <end position="160"/>
    </location>
</feature>
<sequence>MVGPASGHAPETRTEPRDFGDGELPRVGWVDRRIHGWTWQAFPIGMGTGAVYVLLSGMHYHWPVLTRVETGFYILNLFLFVVNTTMLALQAFLYPKQSLRLLRDPMRGIFVPLIGLSFATIIIGTINYTVPAEPKLVYALFWIYTALAVMICFPMLMIWFSQPHELVKFTPGFAFLIFPMVFPSLFLIGYHPTHLFTKMLVGVVAFNALRVIEASDPRSIGILLTGYFFQGLGSFMTFIYIGIYVLRIMTTGFLEGHQANGAFVACGPPGFTALALIKLGSHSREILTVHNLVSPAAGEIWYAWSVLMGLMLFGVAVFLFLFGALPYWFKIRKDLNEILGCWALTFPNVGWIATLEVLGDIFHIRGLYIVYYVMTALICLVWCILIVLTALAFWKGLIFRSPPEDVIQDVSLSPRPAVAREKRRARDSGSSSGSQASAV</sequence>
<comment type="caution">
    <text evidence="7">The sequence shown here is derived from an EMBL/GenBank/DDBJ whole genome shotgun (WGS) entry which is preliminary data.</text>
</comment>